<accession>A0A918MI39</accession>
<proteinExistence type="predicted"/>
<dbReference type="Proteomes" id="UP000628984">
    <property type="component" value="Unassembled WGS sequence"/>
</dbReference>
<evidence type="ECO:0000313" key="2">
    <source>
        <dbReference type="Proteomes" id="UP000628984"/>
    </source>
</evidence>
<reference evidence="1" key="1">
    <citation type="journal article" date="2014" name="Int. J. Syst. Evol. Microbiol.">
        <title>Complete genome sequence of Corynebacterium casei LMG S-19264T (=DSM 44701T), isolated from a smear-ripened cheese.</title>
        <authorList>
            <consortium name="US DOE Joint Genome Institute (JGI-PGF)"/>
            <person name="Walter F."/>
            <person name="Albersmeier A."/>
            <person name="Kalinowski J."/>
            <person name="Ruckert C."/>
        </authorList>
    </citation>
    <scope>NUCLEOTIDE SEQUENCE</scope>
    <source>
        <strain evidence="1">KCTC 23714</strain>
    </source>
</reference>
<dbReference type="AlphaFoldDB" id="A0A918MI39"/>
<name>A0A918MI39_9RHOB</name>
<dbReference type="RefSeq" id="WP_189632627.1">
    <property type="nucleotide sequence ID" value="NZ_BMYQ01000001.1"/>
</dbReference>
<sequence>MEQFIQEVETYAAAIGRKPQGVLRAAVGASWGSWDNWRSGKASPTMAVADRIRLYMAENPPPAEPEQARDVA</sequence>
<reference evidence="1" key="2">
    <citation type="submission" date="2020-09" db="EMBL/GenBank/DDBJ databases">
        <authorList>
            <person name="Sun Q."/>
            <person name="Kim S."/>
        </authorList>
    </citation>
    <scope>NUCLEOTIDE SEQUENCE</scope>
    <source>
        <strain evidence="1">KCTC 23714</strain>
    </source>
</reference>
<dbReference type="EMBL" id="BMYQ01000001">
    <property type="protein sequence ID" value="GGW24083.1"/>
    <property type="molecule type" value="Genomic_DNA"/>
</dbReference>
<protein>
    <submittedName>
        <fullName evidence="1">Uncharacterized protein</fullName>
    </submittedName>
</protein>
<keyword evidence="2" id="KW-1185">Reference proteome</keyword>
<gene>
    <name evidence="1" type="ORF">GCM10011452_09380</name>
</gene>
<organism evidence="1 2">
    <name type="scientific">Gemmobacter lanyuensis</name>
    <dbReference type="NCBI Taxonomy" id="1054497"/>
    <lineage>
        <taxon>Bacteria</taxon>
        <taxon>Pseudomonadati</taxon>
        <taxon>Pseudomonadota</taxon>
        <taxon>Alphaproteobacteria</taxon>
        <taxon>Rhodobacterales</taxon>
        <taxon>Paracoccaceae</taxon>
        <taxon>Gemmobacter</taxon>
    </lineage>
</organism>
<comment type="caution">
    <text evidence="1">The sequence shown here is derived from an EMBL/GenBank/DDBJ whole genome shotgun (WGS) entry which is preliminary data.</text>
</comment>
<evidence type="ECO:0000313" key="1">
    <source>
        <dbReference type="EMBL" id="GGW24083.1"/>
    </source>
</evidence>